<proteinExistence type="predicted"/>
<organism evidence="1 2">
    <name type="scientific">Naganishia friedmannii</name>
    <dbReference type="NCBI Taxonomy" id="89922"/>
    <lineage>
        <taxon>Eukaryota</taxon>
        <taxon>Fungi</taxon>
        <taxon>Dikarya</taxon>
        <taxon>Basidiomycota</taxon>
        <taxon>Agaricomycotina</taxon>
        <taxon>Tremellomycetes</taxon>
        <taxon>Filobasidiales</taxon>
        <taxon>Filobasidiaceae</taxon>
        <taxon>Naganishia</taxon>
    </lineage>
</organism>
<dbReference type="Proteomes" id="UP001227268">
    <property type="component" value="Unassembled WGS sequence"/>
</dbReference>
<sequence length="5073" mass="563478">MSGAQPMQVDIIDLDADSESVSSLVMVIDDPTMAMDHQLRTEDVTRFPIKQQISTLLEEIGVKSRNDRPTYIPEDTFDLAFGSAFASSSSTAATTLEGLSKLLGIPGLTDLFVKHFRPILLDFVARWLVSISSQTTSEEWERKLFVLAEISQHVPEAWPVIHAFLQKSPFLEQSPLAFCPEDDSIAAVDAQRLHLLLLSYFRILNADPQIGQRNYWKHNSLKRLYLAHPDNGVKVMAISVFCLQMEVAELGRRDMEEEVLGEVGGVDANMAYGWRLSEIGEGASVQAEEEALPARKLEMWYTDAWVIRTMEYRREQRVAAFPNDLQYSPEKTLSESDFCQHVAVAGDGLLLRHQAGGVGFDKIIHVETAATHASLTQIARSLSLGLPILISSPQSAGKTHIVNYLSTLMYPSTPLNSRVLTISLADTSIDAKALLGSYVSSPMNPGTFTWTEGALTKAVRGGRWVILEDIDKAGQEVLSLFSRLADSCRAQLDIPGRQGVEAGDGFALIAMRTVTTIVERLMAPAIFLGHNYFKETLLASPTEEDLQSILDFKYPRLSGSAAQVLVKAYHNLKGIERVTGKVLPGSGAARSYGLRDLEKWCARVGNMLPKGTDTAMHMEGEQTRFSNPVVQDEVFLEALDVFLAAAPSSVYDKARGRRDVIAEVLSESLGLSAERREHLLNQRKPSLEVSGDARARQSSTVRIGRTSLNGLAPRPGAVPATSRPYALTKPSAILLERIAVSIVSAEPVLLVGETGTGKTTAVQYMATTLNRPLTAINLSTQTESSDLLGGFKPVDAAVTARQVYAKWLDLFRQTFSRKKNEKIEQVVRKSMSQRKWDQLVKVWLGTFPVAKQKLEERLQSRAPNGDLITRTAGEIPQEDVPRKRRKLADDEVPTEELERQLAGWISLDQDIQSFNLQHVKSTSRLVFSFVEGPLVQALRNGEWILLDEINLASSETLEALSTILESSTSSVVLTERGDLEPVERHPDFRLFACMNPATDVGKKDLPPGLRARFTEIYAPPPDDDEDALRGIVKQYLGDAVAGDRSAIADVAEFYSGIKALARHKEIVDGTNTPPHFSMRTLARALTFAVEVSPSFGIRRGLWEGLLMTFTMSLDTASYDIAKRLCADKVLRGMRNVGARFGGQPAVPDLSRPDDFVLFGDYWLEKGPEPVVIDEKYIKTPSVANKLADLARIIMTRKLPVLIQGPTSSGKTSAVEFLAKQTGHRFVRINNHEHTDIQEYLGTYASDPVTGNLVFREGVLVTAVRNGYWLVLDELNLAPTDVLEALNRLLDDNRELVLPETGEVVRPHPHFMLFATQNPPGLYAGRKVLSRAFRNRFLEVHFEDVPQEELQEILHRRSDIAPTYARLIVEVFRELQHRRQATRVFESRQSFATLRDLFRWAGRDAISHQQLAENGYLLLAERARKEEDRLVVKEVLEKKIKAKIDENALLQVSMDDTSAYSKLALSLPDHLETNIVWTKAMQRLFTLVAAAAANDEPILLVGETGSGKTSVCEVLAALLQRKLISVSCHQNMETADLLGSQRPVRNRGAKLALIAKRIEELCQTLQIPSPEGDFASIEGLFGVLTALAQDVRVEAAKSQIDDLRSSVQQASALFEWSDGPLVHAMQEGSVLLLDELSLADDSVLERLNSVLEPAKVLVLAEKGGASDLDCTIVGHVGFQVIATMNPGGDFGKKELSPALRNRFTEIWVPAVTDRDDLEQIINRSFRLERLRSCTPRILDFLQWFSDHVVDQSQTGIGLRDILAWVAFSNACADGLQMSTADVFVHAAKLVVIDGLETLPSVSALGRERLADLRRRCLQQLATLADALPEEKPNPSSVGHSEVSISATEFSIGPFSLSRGSASNSDIQAFAMEAPTTMENLLRVVRACQLPKSILLEGSPGVGKTSLVQALADSCDRTLCRINLSDQTDLIDLFGSDLPVSGGAAGEFAWQDAAFLTAMQNGDWVLLDEMNLASQAVLEGLNAVLDHRGSVYVPELDRTFVKHPEFKLFAAQNPVQQGGGRKGLPKSFLNRFTKVYVQEHTPEDLVYICQRIFPQLDKALLKKVIQLNEGLYHATMIQRQFGQEGGPWEFNLRDIIRLFRLYLTPNGFEGDEGLSGFLQMVYVNRFRTEQDQRLVCNMIKGLFSVDIDQSQQPWMYISKAFFQVGFSVLPRSTSTGSSSVRQLVSKHYQQYQSLLKCISAGWLAILVGPTGVGKRSALRAIAGLSGTKLYEYSMHPGVDTMEMLGTFEQSDSDRQLISAAKELLSILAPRELDTRSFNDDLQDITKSLRTYVSSPESKQRVSAIWSARQACETLAALGQSQERIQSIQTLLDQASATTAPSFEWIDGPLVAAIKQGHWFCINDANLCSPSVLDRLNSLCEMNGTLALNEKGSTSGQTEILRPHENFRLFLSYDSLKGELSRAMRNRGIEIAFFRSPDVEGMLEAASSLRSTFLQQSSAEAYSLLQAPEIGTFDQSSPNPPNPAVLARIVTAHPLANVRVVHRTVITGPPELAQAWESFIHSLDSASLVEVAEYNQSRLVLYNHLSDGVSSLLPLDLGLNPQFLGLVQARALTRLVQLIAEISHVNTEGSDGRTQTVTDATQHSKIDFKSLSHLAVLSDRVSSIGLACLKMYNSAQAVSEKSSIVADVVALVGILREIVGLLKAQDFQHAAVKVYLQLLQPLFAGRQDVALSAEMAGLKTFVEPTTGLDQAVLWKALLLADNDKVDLQVSLFMNSLVHTNASPLSMAGILQIAALIKARKLHAAAAEAEFSKLRQALDKAVEPADFEIRLGRSMLTQLVSYCHTYAEADIMQYTAISIHVDTSGITPLPSLFALRTVETTPALYFDMLSSYLTGLWVEVGEGIRKEWLVQPGHLREPLDLSAVIGASINPNAQVGELDRYTISRRLTSQALVWKIENDKSSNLQALSKLGLRTLRMITQIVTSRADSSLWVLTEETADGIDSLAAMNTVAPYHEDQKPNPVLARHLARIQEMSKQTSVSEILATGRLWIILGQAIIDLFIPDVPLDPTVEEDCQQRIYLTERSQLQSELESYSVAENQITGNSTTTTIDNIQQDLKMNAERLVLARKWDHQARNEKISAFYQEVHRFLRSILQHEKIDRLAQTLSESDKTRDNALAEEENFQAASHAFVKRLEEAYGILHDLVQPLCTAVQSIRLGLRVIAKEAIRQQAARDAQHQVELVDLLTSFPSISALEGLAADRQDRPPSRETVSELLLQLRSINMLSNAGHPVTTIASNLDTLYSRISALWRLDQESIKRQEQITESLYRQKTTQEEVESDDTIEARELAQLFPIYNDDEESPQNPQLSIKQTGFVRDEDVLGVYRSHLSLFRLSKTETEERAWKSSRMSTVDRLLVEHRLAFDSTLDKASRAYQLLALDEENQEGTTSQADLQYSFYTSPNRQEIAHSLHLMTRLRTRLTVILEEWPDQIRLQHIIDRCDFIQSMKATSPVARMLSAMEQLLEVVQDWEQYANRDNSLATFRDEIIALIIDWRKMELSAWNRLLDQEVYLYDAENAAWWFRLYELIILGTDSIVTSHEGTEREDKLQLHIKSSLPLLTEYISATSCGHFGSRLRLLGSFADLIEATKMTSNDVSNSWQAVLHVLRNIEASYGQYMDNVQQSINNQRTPLEKSVRDFIKLASWKDVNVNAMQASARKSHAQLYKTVRKFRDILRQPVSPFLTAILSPLPDMQVQIATSSDMISLTDYAFPERPTDLVMPSFLTDAKRTVHRFQKIMVSNEQLDHDGTYELEEVATDIIQTTEALTKETPAHLTKENTKNVKNLQTRKRKAFSDLLKELRRLGFSAKVRADQMANQTDATYILKLTPVEANEGLESTARETLSRLEQYHHRLDFALPAMRHALTDHSADIVTHDLQRAHGFAESVFAEALESRKNLLSAAYASAELRVVAARLTQLAASGIAYAHRDLLVNLRLLERKVLDLSEAGIEAAQVVRALCTLKTAGVEHYESIAMELSKSLSTLQPFLDMLRKTVEILQKCGIMLLSQDEMSKVEDLSRILSGQRGKMDGISSRTVALAFVTQPLADMAMKAKSTIDDLPFSLVSAGDSDLWAASDKVIEKTLIVAQSFGKDPSEKELNTDVPVCAASQKMLSIQFASLRYADIRDRVMAFTKTLASVANDSGRAQSQCISAIQSLLPYLNGYNSKLERHLATHAAWSKALYKLDYVLVRTFTALSLKGFCKPQEADDQKGSGQEGQMEMDGTGLGSGSGEQNVSNEIEDESQVEGLRGEKEEEEEDQPKDRNGDNDAVEMQDDFEGALEDAEEDEKDENQQEEEEDGEEEKQDMDEHVGDVGEDAVDDQFWGDEDQENQEDGNEDKLDKDQNQQKGESEMAAKEKEESSSKDKKESNEQNDEGQAEQEMEQQENDAEGDQQEQGEEEDLPEEGAGAALDSTMPEVETLDLPEEMDLDDANGSDQLEDFDDDGMDGDDAELEGEDGPTNEGENEDDGDAAEQEGDHGEAGDDQAAEDAQSLLPQEPNDEGNSGDTEAQNGVGAQGGLDNSDSKMDQPENEGEDQDPEAVDDAQEGKGAKSNARQDAGAGDESEMNPTADGQGPADETAGAPDNSRSKGDLQKDVHRLINEILERSGDRQPQQQDAERDAKQVEHIQDDEKEDMQALGASHEEQQARLADLAIVDDEEPPANDMEVMGTNEDVQDLPPQAKGAPPPKQENGTDADADEHKALTQAQISGHQDQHERDMDLDADMDSVDDDEMEDGKPKSTEDAPDSKDLELSMKKWIDSGRSDATGEEIWREYSALTSDLSYHLCEQLRLILQPTLATRLQGDYRTGKRLNMRKIIPYIASEYTKDKIWLRRTRPSRREYQVLLSLDDSRSMADSHSVHLAYQTLALVSQALTKLEVGQVGIARFGEEVEMLHEFSDTAFSAADGAKVMNSFTFGQHKTDVAKLVSDSLDVLARARQASVSSSSADLWQLEIIISDGVCQDHEKLRRLLRRAMEDRVMVVFLVVDSLAQSTPAVPGAAPASRTSILNMQSAAYKEINGAMQLEMTRYLDTFPFEYFVVLRDVEALPEVLSETLRQWIARVAMSQE</sequence>
<gene>
    <name evidence="1" type="ORF">QFC21_003214</name>
</gene>
<comment type="caution">
    <text evidence="1">The sequence shown here is derived from an EMBL/GenBank/DDBJ whole genome shotgun (WGS) entry which is preliminary data.</text>
</comment>
<protein>
    <submittedName>
        <fullName evidence="1">Uncharacterized protein</fullName>
    </submittedName>
</protein>
<keyword evidence="2" id="KW-1185">Reference proteome</keyword>
<evidence type="ECO:0000313" key="2">
    <source>
        <dbReference type="Proteomes" id="UP001227268"/>
    </source>
</evidence>
<name>A0ACC2VR22_9TREE</name>
<accession>A0ACC2VR22</accession>
<evidence type="ECO:0000313" key="1">
    <source>
        <dbReference type="EMBL" id="KAJ9101874.1"/>
    </source>
</evidence>
<reference evidence="1" key="1">
    <citation type="submission" date="2023-04" db="EMBL/GenBank/DDBJ databases">
        <title>Draft Genome sequencing of Naganishia species isolated from polar environments using Oxford Nanopore Technology.</title>
        <authorList>
            <person name="Leo P."/>
            <person name="Venkateswaran K."/>
        </authorList>
    </citation>
    <scope>NUCLEOTIDE SEQUENCE</scope>
    <source>
        <strain evidence="1">MNA-CCFEE 5423</strain>
    </source>
</reference>
<dbReference type="EMBL" id="JASBWT010000009">
    <property type="protein sequence ID" value="KAJ9101874.1"/>
    <property type="molecule type" value="Genomic_DNA"/>
</dbReference>